<comment type="caution">
    <text evidence="7">The sequence shown here is derived from an EMBL/GenBank/DDBJ whole genome shotgun (WGS) entry which is preliminary data.</text>
</comment>
<keyword evidence="5" id="KW-0539">Nucleus</keyword>
<keyword evidence="4" id="KW-0804">Transcription</keyword>
<feature type="region of interest" description="Disordered" evidence="6">
    <location>
        <begin position="194"/>
        <end position="213"/>
    </location>
</feature>
<dbReference type="InterPro" id="IPR011039">
    <property type="entry name" value="TFIIF_interaction"/>
</dbReference>
<evidence type="ECO:0000256" key="4">
    <source>
        <dbReference type="ARBA" id="ARBA00023163"/>
    </source>
</evidence>
<dbReference type="SUPFAM" id="SSF50916">
    <property type="entry name" value="Rap30/74 interaction domains"/>
    <property type="match status" value="1"/>
</dbReference>
<evidence type="ECO:0000256" key="6">
    <source>
        <dbReference type="SAM" id="MobiDB-lite"/>
    </source>
</evidence>
<proteinExistence type="predicted"/>
<sequence length="274" mass="32362">MKKFKIIYDPEYGKKKFMFTNLNIKRLNPPLTVTREKPIEEEVVFNSKKKSELVEYEDEEYLKLKSKESCPLLLEDSDNICYLGKLQTVNSNNSSYFTFIREGSVIYITPIRKWYRFTQKISSMGTLDEDEISKAVPEIPIIETNVDSDKEEIDYEEEFDDDEGEDFNFKISEEKKLSKAGRKLRNIVENLEKEDESEEEEVENKHSEEPKKLSKGQIRKFFTSKTISLRELIKNIKKTFSLDTEEKNTLKEFISENCTYETEPTTNERLLKLK</sequence>
<keyword evidence="2" id="KW-0805">Transcription regulation</keyword>
<dbReference type="Proteomes" id="UP000740883">
    <property type="component" value="Unassembled WGS sequence"/>
</dbReference>
<dbReference type="GO" id="GO:0003677">
    <property type="term" value="F:DNA binding"/>
    <property type="evidence" value="ECO:0007669"/>
    <property type="project" value="UniProtKB-KW"/>
</dbReference>
<comment type="subcellular location">
    <subcellularLocation>
        <location evidence="1">Nucleus</location>
    </subcellularLocation>
</comment>
<organism evidence="7 8">
    <name type="scientific">Nosema granulosis</name>
    <dbReference type="NCBI Taxonomy" id="83296"/>
    <lineage>
        <taxon>Eukaryota</taxon>
        <taxon>Fungi</taxon>
        <taxon>Fungi incertae sedis</taxon>
        <taxon>Microsporidia</taxon>
        <taxon>Nosematidae</taxon>
        <taxon>Nosema</taxon>
    </lineage>
</organism>
<evidence type="ECO:0000256" key="3">
    <source>
        <dbReference type="ARBA" id="ARBA00023125"/>
    </source>
</evidence>
<keyword evidence="8" id="KW-1185">Reference proteome</keyword>
<dbReference type="EMBL" id="SBJO01000178">
    <property type="protein sequence ID" value="KAF9762387.1"/>
    <property type="molecule type" value="Genomic_DNA"/>
</dbReference>
<evidence type="ECO:0000256" key="1">
    <source>
        <dbReference type="ARBA" id="ARBA00004123"/>
    </source>
</evidence>
<dbReference type="GO" id="GO:0005634">
    <property type="term" value="C:nucleus"/>
    <property type="evidence" value="ECO:0007669"/>
    <property type="project" value="UniProtKB-SubCell"/>
</dbReference>
<dbReference type="OrthoDB" id="76676at2759"/>
<evidence type="ECO:0008006" key="9">
    <source>
        <dbReference type="Google" id="ProtNLM"/>
    </source>
</evidence>
<reference evidence="7 8" key="1">
    <citation type="journal article" date="2020" name="Genome Biol. Evol.">
        <title>Comparative genomics of strictly vertically transmitted, feminizing microsporidia endosymbionts of amphipod crustaceans.</title>
        <authorList>
            <person name="Cormier A."/>
            <person name="Chebbi M.A."/>
            <person name="Giraud I."/>
            <person name="Wattier R."/>
            <person name="Teixeira M."/>
            <person name="Gilbert C."/>
            <person name="Rigaud T."/>
            <person name="Cordaux R."/>
        </authorList>
    </citation>
    <scope>NUCLEOTIDE SEQUENCE [LARGE SCALE GENOMIC DNA]</scope>
    <source>
        <strain evidence="7 8">Ou3-Ou53</strain>
    </source>
</reference>
<keyword evidence="3" id="KW-0238">DNA-binding</keyword>
<name>A0A9P6H029_9MICR</name>
<protein>
    <recommendedName>
        <fullName evidence="9">Transcription initiation factor IIF subunit alpha</fullName>
    </recommendedName>
</protein>
<accession>A0A9P6H029</accession>
<feature type="compositionally biased region" description="Basic and acidic residues" evidence="6">
    <location>
        <begin position="203"/>
        <end position="212"/>
    </location>
</feature>
<evidence type="ECO:0000313" key="7">
    <source>
        <dbReference type="EMBL" id="KAF9762387.1"/>
    </source>
</evidence>
<dbReference type="AlphaFoldDB" id="A0A9P6H029"/>
<gene>
    <name evidence="7" type="ORF">NGRA_2050</name>
</gene>
<evidence type="ECO:0000313" key="8">
    <source>
        <dbReference type="Proteomes" id="UP000740883"/>
    </source>
</evidence>
<evidence type="ECO:0000256" key="2">
    <source>
        <dbReference type="ARBA" id="ARBA00023015"/>
    </source>
</evidence>
<dbReference type="GO" id="GO:0006367">
    <property type="term" value="P:transcription initiation at RNA polymerase II promoter"/>
    <property type="evidence" value="ECO:0007669"/>
    <property type="project" value="InterPro"/>
</dbReference>
<evidence type="ECO:0000256" key="5">
    <source>
        <dbReference type="ARBA" id="ARBA00023242"/>
    </source>
</evidence>